<sequence>MLIRDLVKKTGFSRDTIRFYEKEGLLDDCLILRRENNYKEYSTDVLEQLVWIKTLRKFSFSLEDIKKLNKCGKDSTQECKPLIRSVEEKLKRIDEEILQLQRIKLQLGKVREECGPSCTFEERVPTCLRC</sequence>
<dbReference type="InterPro" id="IPR000551">
    <property type="entry name" value="MerR-type_HTH_dom"/>
</dbReference>
<comment type="caution">
    <text evidence="7">The sequence shown here is derived from an EMBL/GenBank/DDBJ whole genome shotgun (WGS) entry which is preliminary data.</text>
</comment>
<dbReference type="PANTHER" id="PTHR30204">
    <property type="entry name" value="REDOX-CYCLING DRUG-SENSING TRANSCRIPTIONAL ACTIVATOR SOXR"/>
    <property type="match status" value="1"/>
</dbReference>
<name>A0A2N0B6N1_9LEPT</name>
<evidence type="ECO:0000313" key="6">
    <source>
        <dbReference type="EMBL" id="MDV6236696.1"/>
    </source>
</evidence>
<keyword evidence="4" id="KW-0175">Coiled coil</keyword>
<feature type="domain" description="HTH merR-type" evidence="5">
    <location>
        <begin position="1"/>
        <end position="71"/>
    </location>
</feature>
<reference evidence="6" key="3">
    <citation type="submission" date="2023-10" db="EMBL/GenBank/DDBJ databases">
        <authorList>
            <person name="Picardeau M."/>
            <person name="Thibeaux R."/>
        </authorList>
    </citation>
    <scope>NUCLEOTIDE SEQUENCE</scope>
    <source>
        <strain evidence="6">ATI7-C-A5</strain>
    </source>
</reference>
<proteinExistence type="predicted"/>
<accession>A0A2N0B6N1</accession>
<dbReference type="EMBL" id="NPEF02000016">
    <property type="protein sequence ID" value="MDV6236696.1"/>
    <property type="molecule type" value="Genomic_DNA"/>
</dbReference>
<keyword evidence="8" id="KW-1185">Reference proteome</keyword>
<reference evidence="6 8" key="2">
    <citation type="journal article" date="2018" name="Microb. Genom.">
        <title>Deciphering the unexplored Leptospira diversity from soils uncovers genomic evolution to virulence.</title>
        <authorList>
            <person name="Thibeaux R."/>
            <person name="Iraola G."/>
            <person name="Ferres I."/>
            <person name="Bierque E."/>
            <person name="Girault D."/>
            <person name="Soupe-Gilbert M.E."/>
            <person name="Picardeau M."/>
            <person name="Goarant C."/>
        </authorList>
    </citation>
    <scope>NUCLEOTIDE SEQUENCE [LARGE SCALE GENOMIC DNA]</scope>
    <source>
        <strain evidence="6 8">ATI7-C-A5</strain>
    </source>
</reference>
<reference evidence="7" key="1">
    <citation type="submission" date="2017-07" db="EMBL/GenBank/DDBJ databases">
        <title>Leptospira spp. isolated from tropical soils.</title>
        <authorList>
            <person name="Thibeaux R."/>
            <person name="Iraola G."/>
            <person name="Ferres I."/>
            <person name="Bierque E."/>
            <person name="Girault D."/>
            <person name="Soupe-Gilbert M.-E."/>
            <person name="Picardeau M."/>
            <person name="Goarant C."/>
        </authorList>
    </citation>
    <scope>NUCLEOTIDE SEQUENCE [LARGE SCALE GENOMIC DNA]</scope>
    <source>
        <strain evidence="7">ATI7-C-A5</strain>
    </source>
</reference>
<evidence type="ECO:0000313" key="7">
    <source>
        <dbReference type="EMBL" id="PJZ92205.1"/>
    </source>
</evidence>
<feature type="coiled-coil region" evidence="4">
    <location>
        <begin position="83"/>
        <end position="113"/>
    </location>
</feature>
<dbReference type="Proteomes" id="UP000232122">
    <property type="component" value="Unassembled WGS sequence"/>
</dbReference>
<dbReference type="InterPro" id="IPR009061">
    <property type="entry name" value="DNA-bd_dom_put_sf"/>
</dbReference>
<evidence type="ECO:0000256" key="2">
    <source>
        <dbReference type="ARBA" id="ARBA00023125"/>
    </source>
</evidence>
<evidence type="ECO:0000259" key="5">
    <source>
        <dbReference type="PROSITE" id="PS50937"/>
    </source>
</evidence>
<dbReference type="GO" id="GO:0003700">
    <property type="term" value="F:DNA-binding transcription factor activity"/>
    <property type="evidence" value="ECO:0007669"/>
    <property type="project" value="InterPro"/>
</dbReference>
<dbReference type="PROSITE" id="PS50937">
    <property type="entry name" value="HTH_MERR_2"/>
    <property type="match status" value="1"/>
</dbReference>
<evidence type="ECO:0000256" key="3">
    <source>
        <dbReference type="ARBA" id="ARBA00023163"/>
    </source>
</evidence>
<organism evidence="7">
    <name type="scientific">Leptospira ellisii</name>
    <dbReference type="NCBI Taxonomy" id="2023197"/>
    <lineage>
        <taxon>Bacteria</taxon>
        <taxon>Pseudomonadati</taxon>
        <taxon>Spirochaetota</taxon>
        <taxon>Spirochaetia</taxon>
        <taxon>Leptospirales</taxon>
        <taxon>Leptospiraceae</taxon>
        <taxon>Leptospira</taxon>
    </lineage>
</organism>
<dbReference type="SUPFAM" id="SSF46955">
    <property type="entry name" value="Putative DNA-binding domain"/>
    <property type="match status" value="1"/>
</dbReference>
<dbReference type="InterPro" id="IPR047057">
    <property type="entry name" value="MerR_fam"/>
</dbReference>
<evidence type="ECO:0000256" key="1">
    <source>
        <dbReference type="ARBA" id="ARBA00023015"/>
    </source>
</evidence>
<gene>
    <name evidence="6" type="ORF">CH379_013785</name>
    <name evidence="7" type="ORF">CH379_14445</name>
</gene>
<protein>
    <submittedName>
        <fullName evidence="6 7">Transcriptional regulator</fullName>
    </submittedName>
</protein>
<dbReference type="Gene3D" id="1.10.1660.10">
    <property type="match status" value="1"/>
</dbReference>
<dbReference type="RefSeq" id="WP_100765393.1">
    <property type="nucleotide sequence ID" value="NZ_NPEF02000016.1"/>
</dbReference>
<dbReference type="EMBL" id="NPEF01000160">
    <property type="protein sequence ID" value="PJZ92205.1"/>
    <property type="molecule type" value="Genomic_DNA"/>
</dbReference>
<keyword evidence="2" id="KW-0238">DNA-binding</keyword>
<dbReference type="PANTHER" id="PTHR30204:SF94">
    <property type="entry name" value="HEAVY METAL-DEPENDENT TRANSCRIPTIONAL REGULATOR HI_0293-RELATED"/>
    <property type="match status" value="1"/>
</dbReference>
<keyword evidence="3" id="KW-0804">Transcription</keyword>
<dbReference type="GO" id="GO:0003677">
    <property type="term" value="F:DNA binding"/>
    <property type="evidence" value="ECO:0007669"/>
    <property type="project" value="UniProtKB-KW"/>
</dbReference>
<dbReference type="SMART" id="SM00422">
    <property type="entry name" value="HTH_MERR"/>
    <property type="match status" value="1"/>
</dbReference>
<evidence type="ECO:0000256" key="4">
    <source>
        <dbReference type="SAM" id="Coils"/>
    </source>
</evidence>
<dbReference type="Pfam" id="PF13411">
    <property type="entry name" value="MerR_1"/>
    <property type="match status" value="1"/>
</dbReference>
<keyword evidence="1" id="KW-0805">Transcription regulation</keyword>
<dbReference type="OrthoDB" id="9791488at2"/>
<dbReference type="AlphaFoldDB" id="A0A2N0B6N1"/>
<evidence type="ECO:0000313" key="8">
    <source>
        <dbReference type="Proteomes" id="UP000232122"/>
    </source>
</evidence>